<dbReference type="EMBL" id="OCNF01000016">
    <property type="protein sequence ID" value="SOD69582.1"/>
    <property type="molecule type" value="Genomic_DNA"/>
</dbReference>
<accession>A0A286EF85</accession>
<protein>
    <submittedName>
        <fullName evidence="1">Uncharacterized protein</fullName>
    </submittedName>
</protein>
<evidence type="ECO:0000313" key="1">
    <source>
        <dbReference type="EMBL" id="SOD69582.1"/>
    </source>
</evidence>
<proteinExistence type="predicted"/>
<keyword evidence="2" id="KW-1185">Reference proteome</keyword>
<sequence>MNTKESQNEFEIMVQQSLASRLCELGASAAAVEAALEPLDFTEIRSHLPRSNDDLKAAFAHLF</sequence>
<organism evidence="1 2">
    <name type="scientific">Alysiella filiformis DSM 16848</name>
    <dbReference type="NCBI Taxonomy" id="1120981"/>
    <lineage>
        <taxon>Bacteria</taxon>
        <taxon>Pseudomonadati</taxon>
        <taxon>Pseudomonadota</taxon>
        <taxon>Betaproteobacteria</taxon>
        <taxon>Neisseriales</taxon>
        <taxon>Neisseriaceae</taxon>
        <taxon>Alysiella</taxon>
    </lineage>
</organism>
<dbReference type="Proteomes" id="UP000219669">
    <property type="component" value="Unassembled WGS sequence"/>
</dbReference>
<gene>
    <name evidence="1" type="ORF">SAMN02746062_01748</name>
</gene>
<dbReference type="RefSeq" id="WP_097114738.1">
    <property type="nucleotide sequence ID" value="NZ_CP083931.1"/>
</dbReference>
<dbReference type="AlphaFoldDB" id="A0A286EF85"/>
<reference evidence="1 2" key="1">
    <citation type="submission" date="2017-09" db="EMBL/GenBank/DDBJ databases">
        <authorList>
            <person name="Ehlers B."/>
            <person name="Leendertz F.H."/>
        </authorList>
    </citation>
    <scope>NUCLEOTIDE SEQUENCE [LARGE SCALE GENOMIC DNA]</scope>
    <source>
        <strain evidence="1 2">DSM 16848</strain>
    </source>
</reference>
<name>A0A286EF85_9NEIS</name>
<evidence type="ECO:0000313" key="2">
    <source>
        <dbReference type="Proteomes" id="UP000219669"/>
    </source>
</evidence>